<dbReference type="EMBL" id="WIUZ02000022">
    <property type="protein sequence ID" value="KAF9778551.1"/>
    <property type="molecule type" value="Genomic_DNA"/>
</dbReference>
<evidence type="ECO:0000313" key="1">
    <source>
        <dbReference type="EMBL" id="KAF9778551.1"/>
    </source>
</evidence>
<dbReference type="Proteomes" id="UP000736335">
    <property type="component" value="Unassembled WGS sequence"/>
</dbReference>
<name>A0A9P6H457_9AGAM</name>
<reference evidence="1" key="2">
    <citation type="submission" date="2020-11" db="EMBL/GenBank/DDBJ databases">
        <authorList>
            <consortium name="DOE Joint Genome Institute"/>
            <person name="Kuo A."/>
            <person name="Miyauchi S."/>
            <person name="Kiss E."/>
            <person name="Drula E."/>
            <person name="Kohler A."/>
            <person name="Sanchez-Garcia M."/>
            <person name="Andreopoulos B."/>
            <person name="Barry K.W."/>
            <person name="Bonito G."/>
            <person name="Buee M."/>
            <person name="Carver A."/>
            <person name="Chen C."/>
            <person name="Cichocki N."/>
            <person name="Clum A."/>
            <person name="Culley D."/>
            <person name="Crous P.W."/>
            <person name="Fauchery L."/>
            <person name="Girlanda M."/>
            <person name="Hayes R."/>
            <person name="Keri Z."/>
            <person name="Labutti K."/>
            <person name="Lipzen A."/>
            <person name="Lombard V."/>
            <person name="Magnuson J."/>
            <person name="Maillard F."/>
            <person name="Morin E."/>
            <person name="Murat C."/>
            <person name="Nolan M."/>
            <person name="Ohm R."/>
            <person name="Pangilinan J."/>
            <person name="Pereira M."/>
            <person name="Perotto S."/>
            <person name="Peter M."/>
            <person name="Riley R."/>
            <person name="Sitrit Y."/>
            <person name="Stielow B."/>
            <person name="Szollosi G."/>
            <person name="Zifcakova L."/>
            <person name="Stursova M."/>
            <person name="Spatafora J.W."/>
            <person name="Tedersoo L."/>
            <person name="Vaario L.-M."/>
            <person name="Yamada A."/>
            <person name="Yan M."/>
            <person name="Wang P."/>
            <person name="Xu J."/>
            <person name="Bruns T."/>
            <person name="Baldrian P."/>
            <person name="Vilgalys R."/>
            <person name="Henrissat B."/>
            <person name="Grigoriev I.V."/>
            <person name="Hibbett D."/>
            <person name="Nagy L.G."/>
            <person name="Martin F.M."/>
        </authorList>
    </citation>
    <scope>NUCLEOTIDE SEQUENCE</scope>
    <source>
        <strain evidence="1">UH-Tt-Lm1</strain>
    </source>
</reference>
<keyword evidence="2" id="KW-1185">Reference proteome</keyword>
<evidence type="ECO:0000313" key="2">
    <source>
        <dbReference type="Proteomes" id="UP000736335"/>
    </source>
</evidence>
<proteinExistence type="predicted"/>
<dbReference type="AlphaFoldDB" id="A0A9P6H457"/>
<dbReference type="OrthoDB" id="2676448at2759"/>
<comment type="caution">
    <text evidence="1">The sequence shown here is derived from an EMBL/GenBank/DDBJ whole genome shotgun (WGS) entry which is preliminary data.</text>
</comment>
<gene>
    <name evidence="1" type="ORF">BJ322DRAFT_1014134</name>
</gene>
<organism evidence="1 2">
    <name type="scientific">Thelephora terrestris</name>
    <dbReference type="NCBI Taxonomy" id="56493"/>
    <lineage>
        <taxon>Eukaryota</taxon>
        <taxon>Fungi</taxon>
        <taxon>Dikarya</taxon>
        <taxon>Basidiomycota</taxon>
        <taxon>Agaricomycotina</taxon>
        <taxon>Agaricomycetes</taxon>
        <taxon>Thelephorales</taxon>
        <taxon>Thelephoraceae</taxon>
        <taxon>Thelephora</taxon>
    </lineage>
</organism>
<reference evidence="1" key="1">
    <citation type="journal article" date="2020" name="Nat. Commun.">
        <title>Large-scale genome sequencing of mycorrhizal fungi provides insights into the early evolution of symbiotic traits.</title>
        <authorList>
            <person name="Miyauchi S."/>
            <person name="Kiss E."/>
            <person name="Kuo A."/>
            <person name="Drula E."/>
            <person name="Kohler A."/>
            <person name="Sanchez-Garcia M."/>
            <person name="Morin E."/>
            <person name="Andreopoulos B."/>
            <person name="Barry K.W."/>
            <person name="Bonito G."/>
            <person name="Buee M."/>
            <person name="Carver A."/>
            <person name="Chen C."/>
            <person name="Cichocki N."/>
            <person name="Clum A."/>
            <person name="Culley D."/>
            <person name="Crous P.W."/>
            <person name="Fauchery L."/>
            <person name="Girlanda M."/>
            <person name="Hayes R.D."/>
            <person name="Keri Z."/>
            <person name="LaButti K."/>
            <person name="Lipzen A."/>
            <person name="Lombard V."/>
            <person name="Magnuson J."/>
            <person name="Maillard F."/>
            <person name="Murat C."/>
            <person name="Nolan M."/>
            <person name="Ohm R.A."/>
            <person name="Pangilinan J."/>
            <person name="Pereira M.F."/>
            <person name="Perotto S."/>
            <person name="Peter M."/>
            <person name="Pfister S."/>
            <person name="Riley R."/>
            <person name="Sitrit Y."/>
            <person name="Stielow J.B."/>
            <person name="Szollosi G."/>
            <person name="Zifcakova L."/>
            <person name="Stursova M."/>
            <person name="Spatafora J.W."/>
            <person name="Tedersoo L."/>
            <person name="Vaario L.M."/>
            <person name="Yamada A."/>
            <person name="Yan M."/>
            <person name="Wang P."/>
            <person name="Xu J."/>
            <person name="Bruns T."/>
            <person name="Baldrian P."/>
            <person name="Vilgalys R."/>
            <person name="Dunand C."/>
            <person name="Henrissat B."/>
            <person name="Grigoriev I.V."/>
            <person name="Hibbett D."/>
            <person name="Nagy L.G."/>
            <person name="Martin F.M."/>
        </authorList>
    </citation>
    <scope>NUCLEOTIDE SEQUENCE</scope>
    <source>
        <strain evidence="1">UH-Tt-Lm1</strain>
    </source>
</reference>
<sequence>MGIAKRWTPDTPEYVETACYIHERRYHQALNHLQRLVVQRLFELHRLNLSGIGYKARTHLAKSLQTRCKTIRSATEAYNRAARALDPPRPPLDWSQVSHYSFLDEFNLLRNTRHDITNAPWANPVVCEAIKKFLRVRRAREEIDWCNVEVRRLYTLIYDEDRKFDDVLKGLIDRNDSILGATRDYCVCRCCVNAFLLERIRCTFGLDGFTGSRTLGSRKGTHPSCVDVGKLAGYGYVIGDDDDDVDGLKDVGGEEIDEADTDQLDGLITFVSSL</sequence>
<protein>
    <submittedName>
        <fullName evidence="1">Uncharacterized protein</fullName>
    </submittedName>
</protein>
<accession>A0A9P6H457</accession>